<dbReference type="RefSeq" id="WP_106193166.1">
    <property type="nucleotide sequence ID" value="NZ_PVTF01000013.1"/>
</dbReference>
<dbReference type="OrthoDB" id="928522at2"/>
<dbReference type="SUPFAM" id="SSF56112">
    <property type="entry name" value="Protein kinase-like (PK-like)"/>
    <property type="match status" value="1"/>
</dbReference>
<evidence type="ECO:0000313" key="3">
    <source>
        <dbReference type="Proteomes" id="UP000239494"/>
    </source>
</evidence>
<dbReference type="InterPro" id="IPR011009">
    <property type="entry name" value="Kinase-like_dom_sf"/>
</dbReference>
<dbReference type="Pfam" id="PF01636">
    <property type="entry name" value="APH"/>
    <property type="match status" value="1"/>
</dbReference>
<sequence length="383" mass="40260">MKTLPDNPDADHLRRQAKDLLPGLRDSDPGAALSDAQASLAEQYGFRTWTDLKAEVDRRRGGGDVADPALARRIAARFGLGEVTGPMRSLSRPDEMGRRWSLTTDRGRWAARTVDGVYPVTDGEENTRFQEAALRAGVTLPVPVRGAKGAAVEVISGNRWRVYRWTHSGPPLAAPVSAAATREVGRILAALHGLRVPVDEVCPWNARPLGSVAELAREAVDRGVAWAAELVDALPVLAELESVGEGGHRSDPVLCHNNLSPGNVVLGGGGRLVVTGWEHAGGLPPEWELAAALVSWAVNPGGGVNAAGARALVEGYGERAGAVPELEVGAFRGAAVGLVNYVVGQVRVVLRGGGGDGERGLRHLLGHLPCRGVYEEVLGVLGG</sequence>
<reference evidence="2 3" key="1">
    <citation type="submission" date="2018-03" db="EMBL/GenBank/DDBJ databases">
        <title>Genomic Encyclopedia of Archaeal and Bacterial Type Strains, Phase II (KMG-II): from individual species to whole genera.</title>
        <authorList>
            <person name="Goeker M."/>
        </authorList>
    </citation>
    <scope>NUCLEOTIDE SEQUENCE [LARGE SCALE GENOMIC DNA]</scope>
    <source>
        <strain evidence="2 3">DSM 44720</strain>
    </source>
</reference>
<dbReference type="AlphaFoldDB" id="A0A2T0SQE8"/>
<dbReference type="Gene3D" id="3.90.1200.10">
    <property type="match status" value="1"/>
</dbReference>
<dbReference type="Proteomes" id="UP000239494">
    <property type="component" value="Unassembled WGS sequence"/>
</dbReference>
<feature type="domain" description="Aminoglycoside phosphotransferase" evidence="1">
    <location>
        <begin position="98"/>
        <end position="320"/>
    </location>
</feature>
<keyword evidence="2" id="KW-0418">Kinase</keyword>
<organism evidence="2 3">
    <name type="scientific">Umezawaea tangerina</name>
    <dbReference type="NCBI Taxonomy" id="84725"/>
    <lineage>
        <taxon>Bacteria</taxon>
        <taxon>Bacillati</taxon>
        <taxon>Actinomycetota</taxon>
        <taxon>Actinomycetes</taxon>
        <taxon>Pseudonocardiales</taxon>
        <taxon>Pseudonocardiaceae</taxon>
        <taxon>Umezawaea</taxon>
    </lineage>
</organism>
<name>A0A2T0SQE8_9PSEU</name>
<dbReference type="InterPro" id="IPR002575">
    <property type="entry name" value="Aminoglycoside_PTrfase"/>
</dbReference>
<accession>A0A2T0SQE8</accession>
<gene>
    <name evidence="2" type="ORF">CLV43_11366</name>
</gene>
<keyword evidence="3" id="KW-1185">Reference proteome</keyword>
<comment type="caution">
    <text evidence="2">The sequence shown here is derived from an EMBL/GenBank/DDBJ whole genome shotgun (WGS) entry which is preliminary data.</text>
</comment>
<protein>
    <submittedName>
        <fullName evidence="2">Ser/Thr protein kinase RdoA (MazF antagonist)</fullName>
    </submittedName>
</protein>
<keyword evidence="2" id="KW-0808">Transferase</keyword>
<proteinExistence type="predicted"/>
<dbReference type="GO" id="GO:0016301">
    <property type="term" value="F:kinase activity"/>
    <property type="evidence" value="ECO:0007669"/>
    <property type="project" value="UniProtKB-KW"/>
</dbReference>
<evidence type="ECO:0000313" key="2">
    <source>
        <dbReference type="EMBL" id="PRY35639.1"/>
    </source>
</evidence>
<dbReference type="EMBL" id="PVTF01000013">
    <property type="protein sequence ID" value="PRY35639.1"/>
    <property type="molecule type" value="Genomic_DNA"/>
</dbReference>
<evidence type="ECO:0000259" key="1">
    <source>
        <dbReference type="Pfam" id="PF01636"/>
    </source>
</evidence>